<evidence type="ECO:0000256" key="1">
    <source>
        <dbReference type="ARBA" id="ARBA00004613"/>
    </source>
</evidence>
<evidence type="ECO:0000256" key="3">
    <source>
        <dbReference type="ARBA" id="ARBA00022514"/>
    </source>
</evidence>
<evidence type="ECO:0000256" key="12">
    <source>
        <dbReference type="ARBA" id="ARBA00042730"/>
    </source>
</evidence>
<evidence type="ECO:0000256" key="9">
    <source>
        <dbReference type="ARBA" id="ARBA00039086"/>
    </source>
</evidence>
<evidence type="ECO:0000313" key="14">
    <source>
        <dbReference type="Proteomes" id="UP001603857"/>
    </source>
</evidence>
<keyword evidence="5" id="KW-0413">Isomerase</keyword>
<name>A0ABD1MLG5_9FABA</name>
<accession>A0ABD1MLG5</accession>
<dbReference type="EC" id="5.3.2.1" evidence="9"/>
<dbReference type="Gene3D" id="3.30.429.10">
    <property type="entry name" value="Macrophage Migration Inhibitory Factor"/>
    <property type="match status" value="1"/>
</dbReference>
<dbReference type="GO" id="GO:0004167">
    <property type="term" value="F:dopachrome isomerase activity"/>
    <property type="evidence" value="ECO:0007669"/>
    <property type="project" value="UniProtKB-EC"/>
</dbReference>
<keyword evidence="3" id="KW-0202">Cytokine</keyword>
<evidence type="ECO:0000256" key="2">
    <source>
        <dbReference type="ARBA" id="ARBA00005851"/>
    </source>
</evidence>
<evidence type="ECO:0000256" key="10">
    <source>
        <dbReference type="ARBA" id="ARBA00041631"/>
    </source>
</evidence>
<comment type="caution">
    <text evidence="13">The sequence shown here is derived from an EMBL/GenBank/DDBJ whole genome shotgun (WGS) entry which is preliminary data.</text>
</comment>
<comment type="catalytic activity">
    <reaction evidence="7">
        <text>L-dopachrome = 5,6-dihydroxyindole-2-carboxylate</text>
        <dbReference type="Rhea" id="RHEA:13041"/>
        <dbReference type="ChEBI" id="CHEBI:16875"/>
        <dbReference type="ChEBI" id="CHEBI:57509"/>
        <dbReference type="EC" id="5.3.3.12"/>
    </reaction>
</comment>
<evidence type="ECO:0000256" key="8">
    <source>
        <dbReference type="ARBA" id="ARBA00038932"/>
    </source>
</evidence>
<dbReference type="PANTHER" id="PTHR11954:SF6">
    <property type="entry name" value="MACROPHAGE MIGRATION INHIBITORY FACTOR"/>
    <property type="match status" value="1"/>
</dbReference>
<dbReference type="AlphaFoldDB" id="A0ABD1MLG5"/>
<dbReference type="InterPro" id="IPR014347">
    <property type="entry name" value="Tautomerase/MIF_sf"/>
</dbReference>
<evidence type="ECO:0000313" key="13">
    <source>
        <dbReference type="EMBL" id="KAL2336556.1"/>
    </source>
</evidence>
<evidence type="ECO:0000256" key="7">
    <source>
        <dbReference type="ARBA" id="ARBA00036823"/>
    </source>
</evidence>
<evidence type="ECO:0000256" key="6">
    <source>
        <dbReference type="ARBA" id="ARBA00036735"/>
    </source>
</evidence>
<protein>
    <recommendedName>
        <fullName evidence="12">L-dopachrome isomerase</fullName>
        <ecNumber evidence="9">5.3.2.1</ecNumber>
        <ecNumber evidence="8">5.3.3.12</ecNumber>
    </recommendedName>
    <alternativeName>
        <fullName evidence="10">L-dopachrome tautomerase</fullName>
    </alternativeName>
    <alternativeName>
        <fullName evidence="11">Phenylpyruvate tautomerase</fullName>
    </alternativeName>
</protein>
<dbReference type="PANTHER" id="PTHR11954">
    <property type="entry name" value="D-DOPACHROME DECARBOXYLASE"/>
    <property type="match status" value="1"/>
</dbReference>
<dbReference type="GO" id="GO:0005615">
    <property type="term" value="C:extracellular space"/>
    <property type="evidence" value="ECO:0007669"/>
    <property type="project" value="UniProtKB-KW"/>
</dbReference>
<comment type="catalytic activity">
    <reaction evidence="6">
        <text>3-phenylpyruvate = enol-phenylpyruvate</text>
        <dbReference type="Rhea" id="RHEA:17097"/>
        <dbReference type="ChEBI" id="CHEBI:16815"/>
        <dbReference type="ChEBI" id="CHEBI:18005"/>
        <dbReference type="EC" id="5.3.2.1"/>
    </reaction>
</comment>
<dbReference type="SUPFAM" id="SSF55331">
    <property type="entry name" value="Tautomerase/MIF"/>
    <property type="match status" value="1"/>
</dbReference>
<dbReference type="GO" id="GO:0050178">
    <property type="term" value="F:phenylpyruvate tautomerase activity"/>
    <property type="evidence" value="ECO:0007669"/>
    <property type="project" value="UniProtKB-EC"/>
</dbReference>
<dbReference type="GO" id="GO:0005125">
    <property type="term" value="F:cytokine activity"/>
    <property type="evidence" value="ECO:0007669"/>
    <property type="project" value="UniProtKB-KW"/>
</dbReference>
<reference evidence="13 14" key="1">
    <citation type="submission" date="2024-08" db="EMBL/GenBank/DDBJ databases">
        <title>Insights into the chromosomal genome structure of Flemingia macrophylla.</title>
        <authorList>
            <person name="Ding Y."/>
            <person name="Zhao Y."/>
            <person name="Bi W."/>
            <person name="Wu M."/>
            <person name="Zhao G."/>
            <person name="Gong Y."/>
            <person name="Li W."/>
            <person name="Zhang P."/>
        </authorList>
    </citation>
    <scope>NUCLEOTIDE SEQUENCE [LARGE SCALE GENOMIC DNA]</scope>
    <source>
        <strain evidence="13">DYQJB</strain>
        <tissue evidence="13">Leaf</tissue>
    </source>
</reference>
<evidence type="ECO:0000256" key="5">
    <source>
        <dbReference type="ARBA" id="ARBA00023235"/>
    </source>
</evidence>
<gene>
    <name evidence="13" type="ORF">Fmac_011002</name>
</gene>
<dbReference type="EMBL" id="JBGMDY010000004">
    <property type="protein sequence ID" value="KAL2336556.1"/>
    <property type="molecule type" value="Genomic_DNA"/>
</dbReference>
<dbReference type="InterPro" id="IPR001398">
    <property type="entry name" value="Macrophage_inhib_fac"/>
</dbReference>
<evidence type="ECO:0000256" key="4">
    <source>
        <dbReference type="ARBA" id="ARBA00022525"/>
    </source>
</evidence>
<comment type="similarity">
    <text evidence="2">Belongs to the MIF family.</text>
</comment>
<organism evidence="13 14">
    <name type="scientific">Flemingia macrophylla</name>
    <dbReference type="NCBI Taxonomy" id="520843"/>
    <lineage>
        <taxon>Eukaryota</taxon>
        <taxon>Viridiplantae</taxon>
        <taxon>Streptophyta</taxon>
        <taxon>Embryophyta</taxon>
        <taxon>Tracheophyta</taxon>
        <taxon>Spermatophyta</taxon>
        <taxon>Magnoliopsida</taxon>
        <taxon>eudicotyledons</taxon>
        <taxon>Gunneridae</taxon>
        <taxon>Pentapetalae</taxon>
        <taxon>rosids</taxon>
        <taxon>fabids</taxon>
        <taxon>Fabales</taxon>
        <taxon>Fabaceae</taxon>
        <taxon>Papilionoideae</taxon>
        <taxon>50 kb inversion clade</taxon>
        <taxon>NPAAA clade</taxon>
        <taxon>indigoferoid/millettioid clade</taxon>
        <taxon>Phaseoleae</taxon>
        <taxon>Flemingia</taxon>
    </lineage>
</organism>
<sequence length="175" mass="19556">MVGVEMVKLRVQFVTEMQGRGHVKFFAHLKEDEFDIGGVSSIYGGESTTAEKIRIPKAMPLSFVMLIWNLNGGVPIAFAGTEEAAAYGELISIGGLGLNVNGKLSSTIAEILQTKLYINSSCFYIMQKRHYMTNVFDTVSIWDVTSISVTENSRPFRISLESQPRSLKRRQEEVR</sequence>
<keyword evidence="4" id="KW-0964">Secreted</keyword>
<evidence type="ECO:0000256" key="11">
    <source>
        <dbReference type="ARBA" id="ARBA00041912"/>
    </source>
</evidence>
<proteinExistence type="inferred from homology"/>
<comment type="subcellular location">
    <subcellularLocation>
        <location evidence="1">Secreted</location>
    </subcellularLocation>
</comment>
<keyword evidence="14" id="KW-1185">Reference proteome</keyword>
<dbReference type="EC" id="5.3.3.12" evidence="8"/>
<dbReference type="Proteomes" id="UP001603857">
    <property type="component" value="Unassembled WGS sequence"/>
</dbReference>